<evidence type="ECO:0000256" key="1">
    <source>
        <dbReference type="ARBA" id="ARBA00004141"/>
    </source>
</evidence>
<feature type="transmembrane region" description="Helical" evidence="5">
    <location>
        <begin position="139"/>
        <end position="160"/>
    </location>
</feature>
<keyword evidence="4 5" id="KW-0472">Membrane</keyword>
<evidence type="ECO:0000259" key="6">
    <source>
        <dbReference type="PROSITE" id="PS50261"/>
    </source>
</evidence>
<feature type="transmembrane region" description="Helical" evidence="5">
    <location>
        <begin position="68"/>
        <end position="87"/>
    </location>
</feature>
<dbReference type="PANTHER" id="PTHR45620">
    <property type="entry name" value="PDF RECEPTOR-LIKE PROTEIN-RELATED"/>
    <property type="match status" value="1"/>
</dbReference>
<dbReference type="AlphaFoldDB" id="A0A8S3Z1L5"/>
<keyword evidence="3 5" id="KW-1133">Transmembrane helix</keyword>
<name>A0A8S3Z1L5_9EUPU</name>
<proteinExistence type="predicted"/>
<dbReference type="PRINTS" id="PR00249">
    <property type="entry name" value="GPCRSECRETIN"/>
</dbReference>
<dbReference type="GO" id="GO:0008528">
    <property type="term" value="F:G protein-coupled peptide receptor activity"/>
    <property type="evidence" value="ECO:0007669"/>
    <property type="project" value="TreeGrafter"/>
</dbReference>
<sequence>MLNSALFYSHRSLQCHRTSIHKNLIASFILRFLIVFTILEPLVLKHNLWFKSAKWLCRAFVTLQQLSYVANFYWMLVEGLYLHLILVMRPLSHEKAPFMLFYLIGWVIPLLVAVVWAAVMHFKHDNSCWNQNSRVSYIFIIYVPIMLALLVNLIILMNLVRIIIIKLCTGHSTEQRRI</sequence>
<comment type="caution">
    <text evidence="7">The sequence shown here is derived from an EMBL/GenBank/DDBJ whole genome shotgun (WGS) entry which is preliminary data.</text>
</comment>
<dbReference type="EMBL" id="CAJHNH020001469">
    <property type="protein sequence ID" value="CAG5123204.1"/>
    <property type="molecule type" value="Genomic_DNA"/>
</dbReference>
<dbReference type="PROSITE" id="PS50261">
    <property type="entry name" value="G_PROTEIN_RECEP_F2_4"/>
    <property type="match status" value="1"/>
</dbReference>
<feature type="domain" description="G-protein coupled receptors family 2 profile 2" evidence="6">
    <location>
        <begin position="1"/>
        <end position="178"/>
    </location>
</feature>
<keyword evidence="2 5" id="KW-0812">Transmembrane</keyword>
<feature type="transmembrane region" description="Helical" evidence="5">
    <location>
        <begin position="99"/>
        <end position="119"/>
    </location>
</feature>
<evidence type="ECO:0000256" key="2">
    <source>
        <dbReference type="ARBA" id="ARBA00022692"/>
    </source>
</evidence>
<gene>
    <name evidence="7" type="ORF">CUNI_LOCUS8762</name>
</gene>
<evidence type="ECO:0000313" key="8">
    <source>
        <dbReference type="Proteomes" id="UP000678393"/>
    </source>
</evidence>
<feature type="transmembrane region" description="Helical" evidence="5">
    <location>
        <begin position="20"/>
        <end position="39"/>
    </location>
</feature>
<dbReference type="InterPro" id="IPR000832">
    <property type="entry name" value="GPCR_2_secretin-like"/>
</dbReference>
<feature type="non-terminal residue" evidence="7">
    <location>
        <position position="1"/>
    </location>
</feature>
<organism evidence="7 8">
    <name type="scientific">Candidula unifasciata</name>
    <dbReference type="NCBI Taxonomy" id="100452"/>
    <lineage>
        <taxon>Eukaryota</taxon>
        <taxon>Metazoa</taxon>
        <taxon>Spiralia</taxon>
        <taxon>Lophotrochozoa</taxon>
        <taxon>Mollusca</taxon>
        <taxon>Gastropoda</taxon>
        <taxon>Heterobranchia</taxon>
        <taxon>Euthyneura</taxon>
        <taxon>Panpulmonata</taxon>
        <taxon>Eupulmonata</taxon>
        <taxon>Stylommatophora</taxon>
        <taxon>Helicina</taxon>
        <taxon>Helicoidea</taxon>
        <taxon>Geomitridae</taxon>
        <taxon>Candidula</taxon>
    </lineage>
</organism>
<dbReference type="GO" id="GO:0005886">
    <property type="term" value="C:plasma membrane"/>
    <property type="evidence" value="ECO:0007669"/>
    <property type="project" value="TreeGrafter"/>
</dbReference>
<dbReference type="GO" id="GO:0007188">
    <property type="term" value="P:adenylate cyclase-modulating G protein-coupled receptor signaling pathway"/>
    <property type="evidence" value="ECO:0007669"/>
    <property type="project" value="TreeGrafter"/>
</dbReference>
<accession>A0A8S3Z1L5</accession>
<dbReference type="InterPro" id="IPR050332">
    <property type="entry name" value="GPCR_2"/>
</dbReference>
<keyword evidence="8" id="KW-1185">Reference proteome</keyword>
<evidence type="ECO:0000256" key="4">
    <source>
        <dbReference type="ARBA" id="ARBA00023136"/>
    </source>
</evidence>
<evidence type="ECO:0000256" key="5">
    <source>
        <dbReference type="SAM" id="Phobius"/>
    </source>
</evidence>
<comment type="subcellular location">
    <subcellularLocation>
        <location evidence="1">Membrane</location>
        <topology evidence="1">Multi-pass membrane protein</topology>
    </subcellularLocation>
</comment>
<dbReference type="OrthoDB" id="5967113at2759"/>
<reference evidence="7" key="1">
    <citation type="submission" date="2021-04" db="EMBL/GenBank/DDBJ databases">
        <authorList>
            <consortium name="Molecular Ecology Group"/>
        </authorList>
    </citation>
    <scope>NUCLEOTIDE SEQUENCE</scope>
</reference>
<evidence type="ECO:0000313" key="7">
    <source>
        <dbReference type="EMBL" id="CAG5123204.1"/>
    </source>
</evidence>
<dbReference type="Proteomes" id="UP000678393">
    <property type="component" value="Unassembled WGS sequence"/>
</dbReference>
<dbReference type="Gene3D" id="1.20.1070.10">
    <property type="entry name" value="Rhodopsin 7-helix transmembrane proteins"/>
    <property type="match status" value="1"/>
</dbReference>
<dbReference type="GO" id="GO:0007166">
    <property type="term" value="P:cell surface receptor signaling pathway"/>
    <property type="evidence" value="ECO:0007669"/>
    <property type="project" value="InterPro"/>
</dbReference>
<protein>
    <recommendedName>
        <fullName evidence="6">G-protein coupled receptors family 2 profile 2 domain-containing protein</fullName>
    </recommendedName>
</protein>
<dbReference type="InterPro" id="IPR017981">
    <property type="entry name" value="GPCR_2-like_7TM"/>
</dbReference>
<evidence type="ECO:0000256" key="3">
    <source>
        <dbReference type="ARBA" id="ARBA00022989"/>
    </source>
</evidence>
<dbReference type="Pfam" id="PF00002">
    <property type="entry name" value="7tm_2"/>
    <property type="match status" value="1"/>
</dbReference>